<dbReference type="Proteomes" id="UP000000702">
    <property type="component" value="Unassembled WGS sequence"/>
</dbReference>
<keyword evidence="1" id="KW-0812">Transmembrane</keyword>
<keyword evidence="1" id="KW-1133">Transmembrane helix</keyword>
<comment type="caution">
    <text evidence="2">The sequence shown here is derived from an EMBL/GenBank/DDBJ whole genome shotgun (WGS) entry which is preliminary data.</text>
</comment>
<proteinExistence type="predicted"/>
<protein>
    <submittedName>
        <fullName evidence="2">WGS project CAEQ00000000 data, annotated contig 1907</fullName>
    </submittedName>
</protein>
<reference evidence="3" key="1">
    <citation type="submission" date="2011-07" db="EMBL/GenBank/DDBJ databases">
        <title>Divergent evolution of antigenic variation in African trypanosomes.</title>
        <authorList>
            <person name="Jackson A.P."/>
            <person name="Berry A."/>
            <person name="Allison H.C."/>
            <person name="Burton P."/>
            <person name="Anderson J."/>
            <person name="Aslett M."/>
            <person name="Brown R."/>
            <person name="Corton N."/>
            <person name="Harris D."/>
            <person name="Hauser H."/>
            <person name="Gamble J."/>
            <person name="Gilderthorp R."/>
            <person name="McQuillan J."/>
            <person name="Quail M.A."/>
            <person name="Sanders M."/>
            <person name="Van Tonder A."/>
            <person name="Ginger M.L."/>
            <person name="Donelson J.E."/>
            <person name="Field M.C."/>
            <person name="Barry J.D."/>
            <person name="Berriman M."/>
            <person name="Hertz-Fowler C."/>
        </authorList>
    </citation>
    <scope>NUCLEOTIDE SEQUENCE [LARGE SCALE GENOMIC DNA]</scope>
    <source>
        <strain evidence="3">IL3000</strain>
    </source>
</reference>
<dbReference type="PROSITE" id="PS51257">
    <property type="entry name" value="PROKAR_LIPOPROTEIN"/>
    <property type="match status" value="1"/>
</dbReference>
<dbReference type="AlphaFoldDB" id="F9W9X1"/>
<evidence type="ECO:0000313" key="2">
    <source>
        <dbReference type="EMBL" id="CCD14026.1"/>
    </source>
</evidence>
<keyword evidence="1" id="KW-0472">Membrane</keyword>
<reference evidence="2 3" key="2">
    <citation type="journal article" date="2012" name="Proc. Natl. Acad. Sci. U.S.A.">
        <title>Antigenic diversity is generated by distinct evolutionary mechanisms in African trypanosome species.</title>
        <authorList>
            <person name="Jackson A.P."/>
            <person name="Berry A."/>
            <person name="Aslett M."/>
            <person name="Allison H.C."/>
            <person name="Burton P."/>
            <person name="Vavrova-Anderson J."/>
            <person name="Brown R."/>
            <person name="Browne H."/>
            <person name="Corton N."/>
            <person name="Hauser H."/>
            <person name="Gamble J."/>
            <person name="Gilderthorp R."/>
            <person name="Marcello L."/>
            <person name="McQuillan J."/>
            <person name="Otto T.D."/>
            <person name="Quail M.A."/>
            <person name="Sanders M.J."/>
            <person name="van Tonder A."/>
            <person name="Ginger M.L."/>
            <person name="Field M.C."/>
            <person name="Barry J.D."/>
            <person name="Hertz-Fowler C."/>
            <person name="Berriman M."/>
        </authorList>
    </citation>
    <scope>NUCLEOTIDE SEQUENCE [LARGE SCALE GENOMIC DNA]</scope>
    <source>
        <strain evidence="2 3">IL3000</strain>
    </source>
</reference>
<keyword evidence="3" id="KW-1185">Reference proteome</keyword>
<feature type="transmembrane region" description="Helical" evidence="1">
    <location>
        <begin position="81"/>
        <end position="100"/>
    </location>
</feature>
<feature type="transmembrane region" description="Helical" evidence="1">
    <location>
        <begin position="12"/>
        <end position="33"/>
    </location>
</feature>
<feature type="transmembrane region" description="Helical" evidence="1">
    <location>
        <begin position="53"/>
        <end position="74"/>
    </location>
</feature>
<feature type="transmembrane region" description="Helical" evidence="1">
    <location>
        <begin position="106"/>
        <end position="127"/>
    </location>
</feature>
<name>F9W9X1_TRYCI</name>
<evidence type="ECO:0000256" key="1">
    <source>
        <dbReference type="SAM" id="Phobius"/>
    </source>
</evidence>
<accession>F9W9X1</accession>
<gene>
    <name evidence="2" type="ORF">TCIL3000_0_47060</name>
</gene>
<sequence>MCRPILRRFLGLFPSTFTSSSCTPFLLPFFTHFPLFLYVGKLGLRRWPLRPSVVWMFLLHVMNQLFVMVLFATYEALVSGWLLQFSRVVLTPIGLLYALVSDAPCYALHMLTLWAFYCFLILVNFILTRIRSLVNDIVLFWLSLLYGFFACVCLFGLPYDECFLQHQRYFSLTMSAFSPSPYSF</sequence>
<feature type="transmembrane region" description="Helical" evidence="1">
    <location>
        <begin position="139"/>
        <end position="159"/>
    </location>
</feature>
<organism evidence="2 3">
    <name type="scientific">Trypanosoma congolense (strain IL3000)</name>
    <dbReference type="NCBI Taxonomy" id="1068625"/>
    <lineage>
        <taxon>Eukaryota</taxon>
        <taxon>Discoba</taxon>
        <taxon>Euglenozoa</taxon>
        <taxon>Kinetoplastea</taxon>
        <taxon>Metakinetoplastina</taxon>
        <taxon>Trypanosomatida</taxon>
        <taxon>Trypanosomatidae</taxon>
        <taxon>Trypanosoma</taxon>
        <taxon>Nannomonas</taxon>
    </lineage>
</organism>
<evidence type="ECO:0000313" key="3">
    <source>
        <dbReference type="Proteomes" id="UP000000702"/>
    </source>
</evidence>
<dbReference type="VEuPathDB" id="TriTrypDB:TcIL3000_0_47060"/>
<dbReference type="EMBL" id="CAEQ01001360">
    <property type="protein sequence ID" value="CCD14026.1"/>
    <property type="molecule type" value="Genomic_DNA"/>
</dbReference>